<evidence type="ECO:0000313" key="1">
    <source>
        <dbReference type="EnsemblMetazoa" id="XP_016844541"/>
    </source>
</evidence>
<protein>
    <recommendedName>
        <fullName evidence="3">Transposase domain-containing protein</fullName>
    </recommendedName>
</protein>
<sequence>MNQERCKQYKEKLKKQSAARKKQLLLEQYSDFKEKRRKLIEKNKEESLQVNKQLASQHANILNKYSSILFAEKKCLIKPSDECSTTNVVKFRCRNVSESVVDNDNSKLEQWFAEYKNNNNQLVDEVRVWIVDNNVPQEKANKLLQILNKRININMPKTTKTLLQSNTEFDIKPMKVSEDSMGEFYYFGIEQKLKNTVNVDLHDSGILELIVHIDGISPFKSSTVTVWPILCKVYSKGDDYEPFTVSVFAGDGKPESAEEYLCDFVKEINKLQKNGIFICDSPARSFVKCIVGHCAFAACERCKVRGKKVDKVTVFLDTNAEKITGVGFRSFEDPECHTSPSFLMQIQPPINIVQQFILDPMHLLYLGCTKILLEYLLQLDTRHTVRLSANLKVNCHEEQNL</sequence>
<dbReference type="PANTHER" id="PTHR33053">
    <property type="entry name" value="PROTEIN, PUTATIVE-RELATED"/>
    <property type="match status" value="1"/>
</dbReference>
<evidence type="ECO:0000313" key="2">
    <source>
        <dbReference type="Proteomes" id="UP000002358"/>
    </source>
</evidence>
<reference evidence="1" key="1">
    <citation type="submission" date="2021-01" db="UniProtKB">
        <authorList>
            <consortium name="EnsemblMetazoa"/>
        </authorList>
    </citation>
    <scope>IDENTIFICATION</scope>
</reference>
<dbReference type="EnsemblMetazoa" id="XM_016989052">
    <property type="protein sequence ID" value="XP_016844541"/>
    <property type="gene ID" value="LOC107981994"/>
</dbReference>
<dbReference type="PANTHER" id="PTHR33053:SF9">
    <property type="entry name" value="AGAP000105-PA"/>
    <property type="match status" value="1"/>
</dbReference>
<evidence type="ECO:0008006" key="3">
    <source>
        <dbReference type="Google" id="ProtNLM"/>
    </source>
</evidence>
<proteinExistence type="predicted"/>
<dbReference type="AlphaFoldDB" id="A0A7M7J1F8"/>
<organism evidence="1 2">
    <name type="scientific">Nasonia vitripennis</name>
    <name type="common">Parasitic wasp</name>
    <dbReference type="NCBI Taxonomy" id="7425"/>
    <lineage>
        <taxon>Eukaryota</taxon>
        <taxon>Metazoa</taxon>
        <taxon>Ecdysozoa</taxon>
        <taxon>Arthropoda</taxon>
        <taxon>Hexapoda</taxon>
        <taxon>Insecta</taxon>
        <taxon>Pterygota</taxon>
        <taxon>Neoptera</taxon>
        <taxon>Endopterygota</taxon>
        <taxon>Hymenoptera</taxon>
        <taxon>Apocrita</taxon>
        <taxon>Proctotrupomorpha</taxon>
        <taxon>Chalcidoidea</taxon>
        <taxon>Pteromalidae</taxon>
        <taxon>Pteromalinae</taxon>
        <taxon>Nasonia</taxon>
    </lineage>
</organism>
<dbReference type="RefSeq" id="XP_031781433.1">
    <property type="nucleotide sequence ID" value="XM_031925573.2"/>
</dbReference>
<dbReference type="GeneID" id="107981994"/>
<dbReference type="KEGG" id="nvi:107981994"/>
<dbReference type="OrthoDB" id="7700589at2759"/>
<dbReference type="EnsemblMetazoa" id="XM_031925573">
    <property type="protein sequence ID" value="XP_031781433"/>
    <property type="gene ID" value="LOC107981994"/>
</dbReference>
<dbReference type="InParanoid" id="A0A7M7J1F8"/>
<dbReference type="Proteomes" id="UP000002358">
    <property type="component" value="Unassembled WGS sequence"/>
</dbReference>
<name>A0A7M7J1F8_NASVI</name>
<accession>A0A7M7J1F8</accession>
<keyword evidence="2" id="KW-1185">Reference proteome</keyword>
<dbReference type="RefSeq" id="XP_016844541.2">
    <property type="nucleotide sequence ID" value="XM_016989052.3"/>
</dbReference>